<dbReference type="GO" id="GO:0015288">
    <property type="term" value="F:porin activity"/>
    <property type="evidence" value="ECO:0007669"/>
    <property type="project" value="TreeGrafter"/>
</dbReference>
<accession>A0A822MVH7</accession>
<reference evidence="8 10" key="2">
    <citation type="submission" date="2014-06" db="EMBL/GenBank/DDBJ databases">
        <authorList>
            <person name="Le Roux F."/>
        </authorList>
    </citation>
    <scope>NUCLEOTIDE SEQUENCE</scope>
    <source>
        <strain evidence="9 10">J5-4</strain>
        <strain evidence="8">J5-5</strain>
    </source>
</reference>
<gene>
    <name evidence="9" type="ORF">VCR4J5_910009</name>
    <name evidence="8" type="ORF">VCR5J5_1470006</name>
</gene>
<evidence type="ECO:0000256" key="4">
    <source>
        <dbReference type="ARBA" id="ARBA00022452"/>
    </source>
</evidence>
<comment type="caution">
    <text evidence="8">The sequence shown here is derived from an EMBL/GenBank/DDBJ whole genome shotgun (WGS) entry which is preliminary data.</text>
</comment>
<protein>
    <submittedName>
        <fullName evidence="8 9">Agglutination protein</fullName>
    </submittedName>
</protein>
<comment type="similarity">
    <text evidence="2">Belongs to the outer membrane factor (OMF) (TC 1.B.17) family.</text>
</comment>
<dbReference type="GO" id="GO:0015562">
    <property type="term" value="F:efflux transmembrane transporter activity"/>
    <property type="evidence" value="ECO:0007669"/>
    <property type="project" value="InterPro"/>
</dbReference>
<dbReference type="GeneID" id="93903532"/>
<reference evidence="11" key="1">
    <citation type="submission" date="2014-06" db="EMBL/GenBank/DDBJ databases">
        <authorList>
            <person name="Le Roux Frederique"/>
        </authorList>
    </citation>
    <scope>NUCLEOTIDE SEQUENCE [LARGE SCALE GENOMIC DNA]</scope>
    <source>
        <strain evidence="11">J5-5</strain>
    </source>
</reference>
<dbReference type="InterPro" id="IPR010130">
    <property type="entry name" value="T1SS_OMP_TolC"/>
</dbReference>
<evidence type="ECO:0000256" key="1">
    <source>
        <dbReference type="ARBA" id="ARBA00004442"/>
    </source>
</evidence>
<dbReference type="PANTHER" id="PTHR30026:SF22">
    <property type="entry name" value="OUTER MEMBRANE EFFLUX PROTEIN"/>
    <property type="match status" value="1"/>
</dbReference>
<dbReference type="EMBL" id="CCJV01000054">
    <property type="protein sequence ID" value="CDT12347.1"/>
    <property type="molecule type" value="Genomic_DNA"/>
</dbReference>
<keyword evidence="6" id="KW-0472">Membrane</keyword>
<dbReference type="Pfam" id="PF02321">
    <property type="entry name" value="OEP"/>
    <property type="match status" value="1"/>
</dbReference>
<evidence type="ECO:0000313" key="8">
    <source>
        <dbReference type="EMBL" id="CDT12347.1"/>
    </source>
</evidence>
<dbReference type="NCBIfam" id="TIGR01844">
    <property type="entry name" value="type_I_sec_TolC"/>
    <property type="match status" value="1"/>
</dbReference>
<evidence type="ECO:0000256" key="3">
    <source>
        <dbReference type="ARBA" id="ARBA00022448"/>
    </source>
</evidence>
<dbReference type="SUPFAM" id="SSF56954">
    <property type="entry name" value="Outer membrane efflux proteins (OEP)"/>
    <property type="match status" value="1"/>
</dbReference>
<dbReference type="InterPro" id="IPR003423">
    <property type="entry name" value="OMP_efflux"/>
</dbReference>
<dbReference type="Proteomes" id="UP000049077">
    <property type="component" value="Unassembled WGS sequence"/>
</dbReference>
<keyword evidence="7" id="KW-0998">Cell outer membrane</keyword>
<evidence type="ECO:0000256" key="6">
    <source>
        <dbReference type="ARBA" id="ARBA00023136"/>
    </source>
</evidence>
<keyword evidence="10" id="KW-1185">Reference proteome</keyword>
<keyword evidence="3" id="KW-0813">Transport</keyword>
<keyword evidence="5" id="KW-0812">Transmembrane</keyword>
<dbReference type="GO" id="GO:1990281">
    <property type="term" value="C:efflux pump complex"/>
    <property type="evidence" value="ECO:0007669"/>
    <property type="project" value="TreeGrafter"/>
</dbReference>
<evidence type="ECO:0000313" key="11">
    <source>
        <dbReference type="Proteomes" id="UP000049495"/>
    </source>
</evidence>
<dbReference type="EMBL" id="CCJX01000181">
    <property type="protein sequence ID" value="CDT73216.1"/>
    <property type="molecule type" value="Genomic_DNA"/>
</dbReference>
<evidence type="ECO:0000256" key="2">
    <source>
        <dbReference type="ARBA" id="ARBA00007613"/>
    </source>
</evidence>
<proteinExistence type="inferred from homology"/>
<comment type="subcellular location">
    <subcellularLocation>
        <location evidence="1">Cell outer membrane</location>
    </subcellularLocation>
</comment>
<dbReference type="Proteomes" id="UP000049495">
    <property type="component" value="Unassembled WGS sequence"/>
</dbReference>
<dbReference type="GO" id="GO:0009279">
    <property type="term" value="C:cell outer membrane"/>
    <property type="evidence" value="ECO:0007669"/>
    <property type="project" value="UniProtKB-SubCell"/>
</dbReference>
<dbReference type="InterPro" id="IPR051906">
    <property type="entry name" value="TolC-like"/>
</dbReference>
<sequence>MKKFKEKYNNSIKFLTKKIYLSIFFSLILFLSSSAFSLSLEESIAHAIKIDPKLQQSFSRLKTLQSDQDYSRGDYYPTLTLKVGAGLQKYDNESGNKIDDDAQLKEASLVLRQSLFTGLSTYYDVQSLGHKAESERLSLFSETESSAMDVINVYLNLVSANQLLQLSKLNQQDHEKIYEDVKVKVNNQLAPQSDLAQVASRVANSRASTIAAQNRVMDLEAEYMLLVGSPAENLIKPKPDTSFLIKTQQESVDYALANHFSIQSAVEKINSVNKDYKASASDYYPEIYIEASANYKDYSGYSNPAYPNQGDTEEMQIMLNMEFDVFSGGKRGARRDANSWRKVEATNSLKLTQRQIHQSVIKAWNSHLLLQEQMQYLKTNVDKSAIAAEGYEEQFKVGRRELLDLLISKTDLFQAKKAYLEINVQKEIATYQLMHAMGNLLKSLYIERPQEWEKGQ</sequence>
<organism evidence="8 11">
    <name type="scientific">Vibrio crassostreae</name>
    <dbReference type="NCBI Taxonomy" id="246167"/>
    <lineage>
        <taxon>Bacteria</taxon>
        <taxon>Pseudomonadati</taxon>
        <taxon>Pseudomonadota</taxon>
        <taxon>Gammaproteobacteria</taxon>
        <taxon>Vibrionales</taxon>
        <taxon>Vibrionaceae</taxon>
        <taxon>Vibrio</taxon>
    </lineage>
</organism>
<evidence type="ECO:0000313" key="10">
    <source>
        <dbReference type="Proteomes" id="UP000049077"/>
    </source>
</evidence>
<evidence type="ECO:0000256" key="7">
    <source>
        <dbReference type="ARBA" id="ARBA00023237"/>
    </source>
</evidence>
<evidence type="ECO:0000256" key="5">
    <source>
        <dbReference type="ARBA" id="ARBA00022692"/>
    </source>
</evidence>
<name>A0A822MVH7_9VIBR</name>
<dbReference type="AlphaFoldDB" id="A0A822MVH7"/>
<dbReference type="PANTHER" id="PTHR30026">
    <property type="entry name" value="OUTER MEMBRANE PROTEIN TOLC"/>
    <property type="match status" value="1"/>
</dbReference>
<evidence type="ECO:0000313" key="9">
    <source>
        <dbReference type="EMBL" id="CDT73216.1"/>
    </source>
</evidence>
<keyword evidence="4" id="KW-1134">Transmembrane beta strand</keyword>
<dbReference type="Gene3D" id="1.20.1600.10">
    <property type="entry name" value="Outer membrane efflux proteins (OEP)"/>
    <property type="match status" value="1"/>
</dbReference>
<dbReference type="OrthoDB" id="9814637at2"/>
<dbReference type="RefSeq" id="WP_048659829.1">
    <property type="nucleotide sequence ID" value="NZ_AP025478.1"/>
</dbReference>